<dbReference type="RefSeq" id="WP_083067975.1">
    <property type="nucleotide sequence ID" value="NZ_NBTM02000001.1"/>
</dbReference>
<dbReference type="AlphaFoldDB" id="A0A2J9PLC5"/>
<dbReference type="InterPro" id="IPR028081">
    <property type="entry name" value="Leu-bd"/>
</dbReference>
<feature type="chain" id="PRO_5039497990" evidence="3">
    <location>
        <begin position="18"/>
        <end position="392"/>
    </location>
</feature>
<dbReference type="PANTHER" id="PTHR30483">
    <property type="entry name" value="LEUCINE-SPECIFIC-BINDING PROTEIN"/>
    <property type="match status" value="1"/>
</dbReference>
<name>A0A2J9PLC5_9LACT</name>
<reference evidence="6" key="1">
    <citation type="submission" date="2017-12" db="EMBL/GenBank/DDBJ databases">
        <title>FDA dAtabase for Regulatory Grade micrObial Sequences (FDA-ARGOS): Supporting development and validation of Infectious Disease Dx tests.</title>
        <authorList>
            <person name="Hoffmann M."/>
            <person name="Allard M."/>
            <person name="Evans P."/>
            <person name="Brown E."/>
            <person name="Tallon L."/>
            <person name="Sadzewicz L."/>
            <person name="Sengamalay N."/>
            <person name="Ott S."/>
            <person name="Godinez A."/>
            <person name="Nagaraj S."/>
            <person name="Vavikolanu K."/>
            <person name="Aluvathingal J."/>
            <person name="Nadendla S."/>
            <person name="Sichtig H."/>
        </authorList>
    </citation>
    <scope>NUCLEOTIDE SEQUENCE [LARGE SCALE GENOMIC DNA]</scope>
    <source>
        <strain evidence="6">FDAARGOS_249</strain>
    </source>
</reference>
<evidence type="ECO:0000313" key="6">
    <source>
        <dbReference type="Proteomes" id="UP000192813"/>
    </source>
</evidence>
<evidence type="ECO:0000256" key="1">
    <source>
        <dbReference type="ARBA" id="ARBA00010062"/>
    </source>
</evidence>
<evidence type="ECO:0000313" key="5">
    <source>
        <dbReference type="EMBL" id="PNL91159.1"/>
    </source>
</evidence>
<feature type="signal peptide" evidence="3">
    <location>
        <begin position="1"/>
        <end position="17"/>
    </location>
</feature>
<dbReference type="PROSITE" id="PS51257">
    <property type="entry name" value="PROKAR_LIPOPROTEIN"/>
    <property type="match status" value="1"/>
</dbReference>
<keyword evidence="2 3" id="KW-0732">Signal</keyword>
<dbReference type="EMBL" id="NBTM02000001">
    <property type="protein sequence ID" value="PNL91159.1"/>
    <property type="molecule type" value="Genomic_DNA"/>
</dbReference>
<dbReference type="PANTHER" id="PTHR30483:SF6">
    <property type="entry name" value="PERIPLASMIC BINDING PROTEIN OF ABC TRANSPORTER FOR NATURAL AMINO ACIDS"/>
    <property type="match status" value="1"/>
</dbReference>
<protein>
    <submittedName>
        <fullName evidence="5">Branched-chain amino acid ABC transporter substrate-binding protein</fullName>
    </submittedName>
</protein>
<accession>A0A2J9PLC5</accession>
<comment type="caution">
    <text evidence="5">The sequence shown here is derived from an EMBL/GenBank/DDBJ whole genome shotgun (WGS) entry which is preliminary data.</text>
</comment>
<dbReference type="InterPro" id="IPR028082">
    <property type="entry name" value="Peripla_BP_I"/>
</dbReference>
<dbReference type="Proteomes" id="UP000192813">
    <property type="component" value="Unassembled WGS sequence"/>
</dbReference>
<feature type="domain" description="Leucine-binding protein" evidence="4">
    <location>
        <begin position="39"/>
        <end position="379"/>
    </location>
</feature>
<evidence type="ECO:0000259" key="4">
    <source>
        <dbReference type="Pfam" id="PF13458"/>
    </source>
</evidence>
<dbReference type="InterPro" id="IPR051010">
    <property type="entry name" value="BCAA_transport"/>
</dbReference>
<evidence type="ECO:0000256" key="3">
    <source>
        <dbReference type="SAM" id="SignalP"/>
    </source>
</evidence>
<dbReference type="Pfam" id="PF13458">
    <property type="entry name" value="Peripla_BP_6"/>
    <property type="match status" value="1"/>
</dbReference>
<sequence length="392" mass="41241">MNLKKFGLTLLSAATLAACGSVTQTANSSSSAGSEDSDTINIGGDFGLTGSASAYGSYINDGATLAFNEINEAGGIDGKQINYIATDNKSNVQESANEATRLLADENLSVLLASDIAASTEAAIQPAENAQVPMIIPSATVDDLTLDSQGNVFDYVFQIAFQISNQTEALGRFADEKGWGTAAVLQDNSSDYGQNLASQFEEDYSGDVVIKESFLSGDTDFSSILNNVKAQGPDVLFIAGYYPEGGAIVKQAREMGIDAAILGPNGLGNDEFINLAGAENVTDFYYATIFVTGEYGSDAANEFAEKYRAEFDTEPDLFSAGGYDAARLAADAIDRAGSTDPQAIRDALEETQDFEGVTGNISFDEDHNPVMDSFVVGYTEGEISSVEAVTAE</sequence>
<dbReference type="SUPFAM" id="SSF53822">
    <property type="entry name" value="Periplasmic binding protein-like I"/>
    <property type="match status" value="1"/>
</dbReference>
<dbReference type="CDD" id="cd06347">
    <property type="entry name" value="PBP1_ABC_LivK_ligand_binding-like"/>
    <property type="match status" value="1"/>
</dbReference>
<proteinExistence type="inferred from homology"/>
<gene>
    <name evidence="5" type="ORF">A6J77_002490</name>
</gene>
<comment type="similarity">
    <text evidence="1">Belongs to the leucine-binding protein family.</text>
</comment>
<organism evidence="5 6">
    <name type="scientific">Aerococcus viridans</name>
    <dbReference type="NCBI Taxonomy" id="1377"/>
    <lineage>
        <taxon>Bacteria</taxon>
        <taxon>Bacillati</taxon>
        <taxon>Bacillota</taxon>
        <taxon>Bacilli</taxon>
        <taxon>Lactobacillales</taxon>
        <taxon>Aerococcaceae</taxon>
        <taxon>Aerococcus</taxon>
    </lineage>
</organism>
<dbReference type="Gene3D" id="3.40.50.2300">
    <property type="match status" value="2"/>
</dbReference>
<evidence type="ECO:0000256" key="2">
    <source>
        <dbReference type="ARBA" id="ARBA00022729"/>
    </source>
</evidence>